<dbReference type="PROSITE" id="PS50878">
    <property type="entry name" value="RT_POL"/>
    <property type="match status" value="1"/>
</dbReference>
<keyword evidence="3" id="KW-1185">Reference proteome</keyword>
<evidence type="ECO:0000259" key="1">
    <source>
        <dbReference type="PROSITE" id="PS50878"/>
    </source>
</evidence>
<dbReference type="AlphaFoldDB" id="A0A812CY73"/>
<evidence type="ECO:0000313" key="2">
    <source>
        <dbReference type="EMBL" id="CAE1280917.1"/>
    </source>
</evidence>
<accession>A0A812CY73</accession>
<organism evidence="2 3">
    <name type="scientific">Acanthosepion pharaonis</name>
    <name type="common">Pharaoh cuttlefish</name>
    <name type="synonym">Sepia pharaonis</name>
    <dbReference type="NCBI Taxonomy" id="158019"/>
    <lineage>
        <taxon>Eukaryota</taxon>
        <taxon>Metazoa</taxon>
        <taxon>Spiralia</taxon>
        <taxon>Lophotrochozoa</taxon>
        <taxon>Mollusca</taxon>
        <taxon>Cephalopoda</taxon>
        <taxon>Coleoidea</taxon>
        <taxon>Decapodiformes</taxon>
        <taxon>Sepiida</taxon>
        <taxon>Sepiina</taxon>
        <taxon>Sepiidae</taxon>
        <taxon>Acanthosepion</taxon>
    </lineage>
</organism>
<gene>
    <name evidence="2" type="ORF">SPHA_42611</name>
</gene>
<dbReference type="PANTHER" id="PTHR47027">
    <property type="entry name" value="REVERSE TRANSCRIPTASE DOMAIN-CONTAINING PROTEIN"/>
    <property type="match status" value="1"/>
</dbReference>
<dbReference type="PANTHER" id="PTHR47027:SF20">
    <property type="entry name" value="REVERSE TRANSCRIPTASE-LIKE PROTEIN WITH RNA-DIRECTED DNA POLYMERASE DOMAIN"/>
    <property type="match status" value="1"/>
</dbReference>
<sequence length="260" mass="29639">MTLLPRLHMEPNVGIRIQNRFDGSVFNDRRLKAKTLTTTIPVYELQYADDAAIVSHEAFSLQQSLTSLHQAYSRFGLDMNPNKTDVIQTAFKARDPAAQLHIDNVSLSNVNSFIYLGSVISDNGHIDEDIPRRINLTSDSFGYLRLRVSFDSNLRLTRKVAVYRAVVVSTLLYGCECWALLLQRIGWAGGLPALPELRTWRRRALEGRRRQRHLQSANSAPVMFSCHLCPRAFCSWIGLLSDLAAHTRRTEMDGQRRRQQ</sequence>
<dbReference type="OrthoDB" id="6139357at2759"/>
<dbReference type="EMBL" id="CAHIKZ030002090">
    <property type="protein sequence ID" value="CAE1280917.1"/>
    <property type="molecule type" value="Genomic_DNA"/>
</dbReference>
<reference evidence="2" key="1">
    <citation type="submission" date="2021-01" db="EMBL/GenBank/DDBJ databases">
        <authorList>
            <person name="Li R."/>
            <person name="Bekaert M."/>
        </authorList>
    </citation>
    <scope>NUCLEOTIDE SEQUENCE</scope>
    <source>
        <strain evidence="2">Farmed</strain>
    </source>
</reference>
<evidence type="ECO:0000313" key="3">
    <source>
        <dbReference type="Proteomes" id="UP000597762"/>
    </source>
</evidence>
<protein>
    <recommendedName>
        <fullName evidence="1">Reverse transcriptase domain-containing protein</fullName>
    </recommendedName>
</protein>
<dbReference type="InterPro" id="IPR000477">
    <property type="entry name" value="RT_dom"/>
</dbReference>
<name>A0A812CY73_ACAPH</name>
<proteinExistence type="predicted"/>
<comment type="caution">
    <text evidence="2">The sequence shown here is derived from an EMBL/GenBank/DDBJ whole genome shotgun (WGS) entry which is preliminary data.</text>
</comment>
<feature type="domain" description="Reverse transcriptase" evidence="1">
    <location>
        <begin position="1"/>
        <end position="120"/>
    </location>
</feature>
<dbReference type="Proteomes" id="UP000597762">
    <property type="component" value="Unassembled WGS sequence"/>
</dbReference>